<evidence type="ECO:0000313" key="2">
    <source>
        <dbReference type="Proteomes" id="UP000606974"/>
    </source>
</evidence>
<dbReference type="PANTHER" id="PTHR39596">
    <property type="match status" value="1"/>
</dbReference>
<evidence type="ECO:0008006" key="3">
    <source>
        <dbReference type="Google" id="ProtNLM"/>
    </source>
</evidence>
<dbReference type="PANTHER" id="PTHR39596:SF4">
    <property type="entry name" value="HET DOMAIN PROTEIN (AFU_ORTHOLOGUE AFUA_3G03140)-RELATED"/>
    <property type="match status" value="1"/>
</dbReference>
<name>A0A8H7AFK2_9EURO</name>
<dbReference type="Proteomes" id="UP000606974">
    <property type="component" value="Unassembled WGS sequence"/>
</dbReference>
<evidence type="ECO:0000313" key="1">
    <source>
        <dbReference type="EMBL" id="KAF7508185.1"/>
    </source>
</evidence>
<protein>
    <recommendedName>
        <fullName evidence="3">Heterokaryon incompatibility domain-containing protein</fullName>
    </recommendedName>
</protein>
<accession>A0A8H7AFK2</accession>
<comment type="caution">
    <text evidence="1">The sequence shown here is derived from an EMBL/GenBank/DDBJ whole genome shotgun (WGS) entry which is preliminary data.</text>
</comment>
<keyword evidence="2" id="KW-1185">Reference proteome</keyword>
<dbReference type="AlphaFoldDB" id="A0A8H7AFK2"/>
<organism evidence="1 2">
    <name type="scientific">Endocarpon pusillum</name>
    <dbReference type="NCBI Taxonomy" id="364733"/>
    <lineage>
        <taxon>Eukaryota</taxon>
        <taxon>Fungi</taxon>
        <taxon>Dikarya</taxon>
        <taxon>Ascomycota</taxon>
        <taxon>Pezizomycotina</taxon>
        <taxon>Eurotiomycetes</taxon>
        <taxon>Chaetothyriomycetidae</taxon>
        <taxon>Verrucariales</taxon>
        <taxon>Verrucariaceae</taxon>
        <taxon>Endocarpon</taxon>
    </lineage>
</organism>
<dbReference type="OrthoDB" id="4227248at2759"/>
<reference evidence="1" key="1">
    <citation type="submission" date="2020-02" db="EMBL/GenBank/DDBJ databases">
        <authorList>
            <person name="Palmer J.M."/>
        </authorList>
    </citation>
    <scope>NUCLEOTIDE SEQUENCE</scope>
    <source>
        <strain evidence="1">EPUS1.4</strain>
        <tissue evidence="1">Thallus</tissue>
    </source>
</reference>
<dbReference type="EMBL" id="JAACFV010000057">
    <property type="protein sequence ID" value="KAF7508185.1"/>
    <property type="molecule type" value="Genomic_DNA"/>
</dbReference>
<sequence>MHDHACLHQNAAEQKLTWDKASYMSVDGPRAVSVAATDACPGKVEYCKASGRTIAISHVWSHGQGGRPHHGINFCLHQRYARIAQQLDCDSYWIDTVCIPEDHKLRKEAIGYINAVFYKSHAVLICDKDLMNIDVSEPNVELYESIVCAVLFCDWNSRAWTVLEGLKGRNNVYILCMNNQVLEFKTLVQSLCDTGHLNILAFMSQLVHIVPWDASDRNFSPSERNLGAGQVALEVAGSWLSHRPASRRGDDIFIWSLLPDHGTKALHNVVDFWQQQRMVKTGFLLSSAERLKQRGLTWAPATPYAMSTANRKGITAEWYLYYFDEPETTLWRSLGFNGSKMTGTQIELATILRKFVRVGRYGCVLHPVNTSFTLNLNGLLTGEEAAMP</sequence>
<proteinExistence type="predicted"/>
<gene>
    <name evidence="1" type="ORF">GJ744_009482</name>
</gene>